<reference evidence="2" key="1">
    <citation type="submission" date="2024-02" db="EMBL/GenBank/DDBJ databases">
        <authorList>
            <consortium name="ELIXIR-Norway"/>
            <consortium name="Elixir Norway"/>
        </authorList>
    </citation>
    <scope>NUCLEOTIDE SEQUENCE</scope>
</reference>
<protein>
    <recommendedName>
        <fullName evidence="1">VOC domain-containing protein</fullName>
    </recommendedName>
</protein>
<evidence type="ECO:0000259" key="1">
    <source>
        <dbReference type="PROSITE" id="PS51819"/>
    </source>
</evidence>
<dbReference type="PROSITE" id="PS51819">
    <property type="entry name" value="VOC"/>
    <property type="match status" value="1"/>
</dbReference>
<name>A0ABP0TUR8_9BRYO</name>
<dbReference type="CDD" id="cd07264">
    <property type="entry name" value="VOC_like"/>
    <property type="match status" value="1"/>
</dbReference>
<dbReference type="PANTHER" id="PTHR21366">
    <property type="entry name" value="GLYOXALASE FAMILY PROTEIN"/>
    <property type="match status" value="1"/>
</dbReference>
<proteinExistence type="predicted"/>
<sequence>MTSTHESTVISPAKLGYVIMYVPDVEKTIAWYSKAFGLSVRRLDNSHRWAEMETGSTTLAFTPLEQHETAITGGVEHPAEQNPRGNIEINFIVPDIEAAFKHVLQLGAKAVTKPEEKPWGQKVAYVEDLNGNVIRLGSEVWQ</sequence>
<dbReference type="Gene3D" id="3.10.180.10">
    <property type="entry name" value="2,3-Dihydroxybiphenyl 1,2-Dioxygenase, domain 1"/>
    <property type="match status" value="1"/>
</dbReference>
<dbReference type="PANTHER" id="PTHR21366:SF22">
    <property type="entry name" value="VOC DOMAIN-CONTAINING PROTEIN"/>
    <property type="match status" value="1"/>
</dbReference>
<dbReference type="Proteomes" id="UP001497512">
    <property type="component" value="Chromosome 14"/>
</dbReference>
<feature type="domain" description="VOC" evidence="1">
    <location>
        <begin position="14"/>
        <end position="139"/>
    </location>
</feature>
<keyword evidence="3" id="KW-1185">Reference proteome</keyword>
<dbReference type="EMBL" id="OZ019906">
    <property type="protein sequence ID" value="CAK9205032.1"/>
    <property type="molecule type" value="Genomic_DNA"/>
</dbReference>
<dbReference type="InterPro" id="IPR037523">
    <property type="entry name" value="VOC_core"/>
</dbReference>
<dbReference type="InterPro" id="IPR029068">
    <property type="entry name" value="Glyas_Bleomycin-R_OHBP_Dase"/>
</dbReference>
<evidence type="ECO:0000313" key="3">
    <source>
        <dbReference type="Proteomes" id="UP001497512"/>
    </source>
</evidence>
<dbReference type="InterPro" id="IPR050383">
    <property type="entry name" value="GlyoxalaseI/FosfomycinResist"/>
</dbReference>
<accession>A0ABP0TUR8</accession>
<dbReference type="SUPFAM" id="SSF54593">
    <property type="entry name" value="Glyoxalase/Bleomycin resistance protein/Dihydroxybiphenyl dioxygenase"/>
    <property type="match status" value="1"/>
</dbReference>
<dbReference type="Pfam" id="PF00903">
    <property type="entry name" value="Glyoxalase"/>
    <property type="match status" value="1"/>
</dbReference>
<evidence type="ECO:0000313" key="2">
    <source>
        <dbReference type="EMBL" id="CAK9205032.1"/>
    </source>
</evidence>
<gene>
    <name evidence="2" type="ORF">CSSPTR1EN2_LOCUS7683</name>
</gene>
<organism evidence="2 3">
    <name type="scientific">Sphagnum troendelagicum</name>
    <dbReference type="NCBI Taxonomy" id="128251"/>
    <lineage>
        <taxon>Eukaryota</taxon>
        <taxon>Viridiplantae</taxon>
        <taxon>Streptophyta</taxon>
        <taxon>Embryophyta</taxon>
        <taxon>Bryophyta</taxon>
        <taxon>Sphagnophytina</taxon>
        <taxon>Sphagnopsida</taxon>
        <taxon>Sphagnales</taxon>
        <taxon>Sphagnaceae</taxon>
        <taxon>Sphagnum</taxon>
    </lineage>
</organism>
<dbReference type="InterPro" id="IPR004360">
    <property type="entry name" value="Glyas_Fos-R_dOase_dom"/>
</dbReference>